<proteinExistence type="predicted"/>
<evidence type="ECO:0000313" key="2">
    <source>
        <dbReference type="Proteomes" id="UP000547879"/>
    </source>
</evidence>
<keyword evidence="2" id="KW-1185">Reference proteome</keyword>
<evidence type="ECO:0000313" key="1">
    <source>
        <dbReference type="EMBL" id="MBB6160329.1"/>
    </source>
</evidence>
<name>A0A7X0CXL9_9HYPH</name>
<dbReference type="EMBL" id="JACHEG010000001">
    <property type="protein sequence ID" value="MBB6160329.1"/>
    <property type="molecule type" value="Genomic_DNA"/>
</dbReference>
<dbReference type="AlphaFoldDB" id="A0A7X0CXL9"/>
<dbReference type="Proteomes" id="UP000547879">
    <property type="component" value="Unassembled WGS sequence"/>
</dbReference>
<protein>
    <submittedName>
        <fullName evidence="1">Uncharacterized protein</fullName>
    </submittedName>
</protein>
<reference evidence="1 2" key="1">
    <citation type="submission" date="2020-08" db="EMBL/GenBank/DDBJ databases">
        <title>Genomic Encyclopedia of Type Strains, Phase IV (KMG-IV): sequencing the most valuable type-strain genomes for metagenomic binning, comparative biology and taxonomic classification.</title>
        <authorList>
            <person name="Goeker M."/>
        </authorList>
    </citation>
    <scope>NUCLEOTIDE SEQUENCE [LARGE SCALE GENOMIC DNA]</scope>
    <source>
        <strain evidence="1 2">DSM 100734</strain>
    </source>
</reference>
<dbReference type="RefSeq" id="WP_183989117.1">
    <property type="nucleotide sequence ID" value="NZ_BMHW01000001.1"/>
</dbReference>
<gene>
    <name evidence="1" type="ORF">HNQ72_000126</name>
</gene>
<comment type="caution">
    <text evidence="1">The sequence shown here is derived from an EMBL/GenBank/DDBJ whole genome shotgun (WGS) entry which is preliminary data.</text>
</comment>
<sequence length="161" mass="17392">MDFQTLHFRAMARLSILSAILASCTIPPDTSRVVAENSTVTAARKELVGLDEDDVRMCAGFPSASSTTADGGSIWAYRRDMPRGNWNVVNPSFTLFGAIPAVNTSTSGSSGGNCSTQFRFAENRLKQVEFAGDNNTTTDLNGLCVSLIDNCLIYARKKKAR</sequence>
<accession>A0A7X0CXL9</accession>
<organism evidence="1 2">
    <name type="scientific">Rhizobium wenxiniae</name>
    <dbReference type="NCBI Taxonomy" id="1737357"/>
    <lineage>
        <taxon>Bacteria</taxon>
        <taxon>Pseudomonadati</taxon>
        <taxon>Pseudomonadota</taxon>
        <taxon>Alphaproteobacteria</taxon>
        <taxon>Hyphomicrobiales</taxon>
        <taxon>Rhizobiaceae</taxon>
        <taxon>Rhizobium/Agrobacterium group</taxon>
        <taxon>Rhizobium</taxon>
    </lineage>
</organism>